<keyword evidence="3" id="KW-0813">Transport</keyword>
<feature type="transmembrane region" description="Helical" evidence="10">
    <location>
        <begin position="175"/>
        <end position="194"/>
    </location>
</feature>
<dbReference type="InterPro" id="IPR020846">
    <property type="entry name" value="MFS_dom"/>
</dbReference>
<dbReference type="PANTHER" id="PTHR48020:SF4">
    <property type="entry name" value="SYMPORT, PUTATIVE (AFU_ORTHOLOGUE AFUA_3G11790)-RELATED"/>
    <property type="match status" value="1"/>
</dbReference>
<keyword evidence="7 8" id="KW-0472">Membrane</keyword>
<keyword evidence="5" id="KW-0496">Mitochondrion</keyword>
<feature type="transmembrane region" description="Helical" evidence="10">
    <location>
        <begin position="357"/>
        <end position="379"/>
    </location>
</feature>
<feature type="transmembrane region" description="Helical" evidence="10">
    <location>
        <begin position="488"/>
        <end position="515"/>
    </location>
</feature>
<keyword evidence="4 8" id="KW-0812">Transmembrane</keyword>
<gene>
    <name evidence="12" type="ORF">PMZ80_009893</name>
</gene>
<feature type="transmembrane region" description="Helical" evidence="10">
    <location>
        <begin position="391"/>
        <end position="410"/>
    </location>
</feature>
<feature type="compositionally biased region" description="Acidic residues" evidence="9">
    <location>
        <begin position="1"/>
        <end position="11"/>
    </location>
</feature>
<feature type="repeat" description="Solcar" evidence="8">
    <location>
        <begin position="691"/>
        <end position="776"/>
    </location>
</feature>
<dbReference type="SUPFAM" id="SSF103506">
    <property type="entry name" value="Mitochondrial carrier"/>
    <property type="match status" value="1"/>
</dbReference>
<dbReference type="CDD" id="cd20273">
    <property type="entry name" value="Complex1_LYR_unchar"/>
    <property type="match status" value="1"/>
</dbReference>
<feature type="domain" description="Major facilitator superfamily (MFS) profile" evidence="11">
    <location>
        <begin position="102"/>
        <end position="543"/>
    </location>
</feature>
<dbReference type="PANTHER" id="PTHR48020">
    <property type="entry name" value="PROTON MYO-INOSITOL COTRANSPORTER"/>
    <property type="match status" value="1"/>
</dbReference>
<feature type="transmembrane region" description="Helical" evidence="10">
    <location>
        <begin position="267"/>
        <end position="284"/>
    </location>
</feature>
<protein>
    <recommendedName>
        <fullName evidence="11">Major facilitator superfamily (MFS) profile domain-containing protein</fullName>
    </recommendedName>
</protein>
<keyword evidence="13" id="KW-1185">Reference proteome</keyword>
<evidence type="ECO:0000313" key="12">
    <source>
        <dbReference type="EMBL" id="KAK5937764.1"/>
    </source>
</evidence>
<feature type="transmembrane region" description="Helical" evidence="10">
    <location>
        <begin position="98"/>
        <end position="116"/>
    </location>
</feature>
<dbReference type="PROSITE" id="PS50920">
    <property type="entry name" value="SOLCAR"/>
    <property type="match status" value="3"/>
</dbReference>
<dbReference type="NCBIfam" id="TIGR00879">
    <property type="entry name" value="SP"/>
    <property type="match status" value="1"/>
</dbReference>
<accession>A0ABR0RCB3</accession>
<dbReference type="RefSeq" id="XP_064725854.1">
    <property type="nucleotide sequence ID" value="XM_064878286.1"/>
</dbReference>
<evidence type="ECO:0000256" key="9">
    <source>
        <dbReference type="SAM" id="MobiDB-lite"/>
    </source>
</evidence>
<sequence>MGRNDADDEALEPLAGSSFHHEEPEEDPTTVHNTPDQALNEVQHFAKTYGLSHKLDVLQKAAALIQGDVKASEVPNITSHELAAIQDETTRKWRQPKIMYLTIVITALGAMGQGWAQTSMNGANLYFPAAFGIGSDSSRDNLIVGLINSGIYLSNGLLGAWLVAPLNDRFGRRGAVFGATVISFLSNIGAGLAQNWQQLLFFRLVLGCALGVITSTLNVYLAECAPATIRGAIGVAWQAFCAFGIFIGFVANVAVYNYGPNTWRLQLAAPFLSTIPLLLLTYACPESPSYHIKHSSRYDLAFQSLSRLRNTPLQAARELYASYLQHSTATTKDTNPPSYLTTLLQLFTIPRIRHAALASYTVMIAQIICGINIIAFYSSTIFHDANFSTRGALLASVAFGLVNFLGAFPAIWTMDTLGRRSLLLLTLPLMALTMLAASLSFSIPSTSPAHFILLATTIYLFCAIYSPGMGPVPAAYSAEVFPLSHRELGMSSAVAVANLFASVLSLTFPALLSALGSQGAFGLYAGLNLVAWALVFLFVRETRMRTLEELDGVFEVGVGRFVRWQCFEVVPWWVGRYVTGRGVGELRPLEGEEYKALGQDEEEAGAFAAFSVDLLVYPLDTIKTRIQSPDYKKLYTQDGRTNRALFRGLYQGIGSIILVTLPSAGAFFTTYEALKYTLNDSVPPNSTLFMPQPVINAVSSGGAELVSCAILTPAEVIKQNAQMASRDVKGVSPTMQVLKEFRKHPFRLWSGYTALAGRNLPFTAMQFPVFEHLKQYFMEKRTKQKGRKVDGIFERASITALSAGMAGSGAAWITTPIDVIKTRMMLAAGQERHKPQESKDLGKLLTEGLASKSSKGIWETAREVAQTDGIRGFFRGAALRAVWTALGSGLYLGVYEGGRFYLEDSRKAKEGDHVMQKDRDWSNVKVGVGSSRSQGDTVRKSAHKLACLSLYRALLKQSLRFSEQSTTTALINLIRHRFHLDQSITSQQVICDALKKGRQALTVIYTATHGSSTALAQIASTLDQVAKHASDLANLRTHQNSLRSPTRPGKLPKIAHVRGDGSKFWAERIPNPIPVLNRPVPKEQLPNPENPRRVPILANFQGVPFLRYKAGAQSPKLTRILGDVYERSLRKRDMENRLTMEIEHAHLEDDWDRYVFKQTGYREPMDTLLEDGRWSHRVKSWAEDTRAAQQELQQSMKEASSRRNAMTYKMWDIIQKEKQLAEKEKAERKAKRRLEREQVQGQEGDAVALGDVGSI</sequence>
<evidence type="ECO:0000256" key="2">
    <source>
        <dbReference type="ARBA" id="ARBA00010992"/>
    </source>
</evidence>
<dbReference type="Pfam" id="PF00083">
    <property type="entry name" value="Sugar_tr"/>
    <property type="match status" value="1"/>
</dbReference>
<evidence type="ECO:0000256" key="4">
    <source>
        <dbReference type="ARBA" id="ARBA00022692"/>
    </source>
</evidence>
<evidence type="ECO:0000259" key="11">
    <source>
        <dbReference type="PROSITE" id="PS50850"/>
    </source>
</evidence>
<name>A0ABR0RCB3_9EURO</name>
<evidence type="ECO:0000256" key="10">
    <source>
        <dbReference type="SAM" id="Phobius"/>
    </source>
</evidence>
<dbReference type="PROSITE" id="PS50850">
    <property type="entry name" value="MFS"/>
    <property type="match status" value="1"/>
</dbReference>
<evidence type="ECO:0000256" key="3">
    <source>
        <dbReference type="ARBA" id="ARBA00022448"/>
    </source>
</evidence>
<dbReference type="SUPFAM" id="SSF103473">
    <property type="entry name" value="MFS general substrate transporter"/>
    <property type="match status" value="1"/>
</dbReference>
<evidence type="ECO:0000256" key="6">
    <source>
        <dbReference type="ARBA" id="ARBA00022989"/>
    </source>
</evidence>
<dbReference type="Pfam" id="PF00153">
    <property type="entry name" value="Mito_carr"/>
    <property type="match status" value="3"/>
</dbReference>
<dbReference type="Pfam" id="PF05347">
    <property type="entry name" value="Complex1_LYR"/>
    <property type="match status" value="1"/>
</dbReference>
<dbReference type="EMBL" id="JAVHJV010000015">
    <property type="protein sequence ID" value="KAK5937764.1"/>
    <property type="molecule type" value="Genomic_DNA"/>
</dbReference>
<dbReference type="InterPro" id="IPR050814">
    <property type="entry name" value="Myo-inositol_Transporter"/>
</dbReference>
<dbReference type="InterPro" id="IPR003663">
    <property type="entry name" value="Sugar/inositol_transpt"/>
</dbReference>
<feature type="transmembrane region" description="Helical" evidence="10">
    <location>
        <begin position="649"/>
        <end position="671"/>
    </location>
</feature>
<proteinExistence type="inferred from homology"/>
<feature type="repeat" description="Solcar" evidence="8">
    <location>
        <begin position="596"/>
        <end position="677"/>
    </location>
</feature>
<feature type="repeat" description="Solcar" evidence="8">
    <location>
        <begin position="794"/>
        <end position="901"/>
    </location>
</feature>
<evidence type="ECO:0000256" key="5">
    <source>
        <dbReference type="ARBA" id="ARBA00022792"/>
    </source>
</evidence>
<dbReference type="InterPro" id="IPR008011">
    <property type="entry name" value="Complex1_LYR_dom"/>
</dbReference>
<feature type="region of interest" description="Disordered" evidence="9">
    <location>
        <begin position="1"/>
        <end position="34"/>
    </location>
</feature>
<evidence type="ECO:0000256" key="8">
    <source>
        <dbReference type="PROSITE-ProRule" id="PRU00282"/>
    </source>
</evidence>
<feature type="transmembrane region" description="Helical" evidence="10">
    <location>
        <begin position="233"/>
        <end position="255"/>
    </location>
</feature>
<keyword evidence="5" id="KW-0999">Mitochondrion inner membrane</keyword>
<feature type="region of interest" description="Disordered" evidence="9">
    <location>
        <begin position="1222"/>
        <end position="1255"/>
    </location>
</feature>
<dbReference type="Proteomes" id="UP001334248">
    <property type="component" value="Unassembled WGS sequence"/>
</dbReference>
<feature type="transmembrane region" description="Helical" evidence="10">
    <location>
        <begin position="200"/>
        <end position="221"/>
    </location>
</feature>
<dbReference type="InterPro" id="IPR018108">
    <property type="entry name" value="MCP_transmembrane"/>
</dbReference>
<comment type="subcellular location">
    <subcellularLocation>
        <location evidence="1">Membrane</location>
        <topology evidence="1">Multi-pass membrane protein</topology>
    </subcellularLocation>
</comment>
<dbReference type="InterPro" id="IPR036259">
    <property type="entry name" value="MFS_trans_sf"/>
</dbReference>
<dbReference type="Gene3D" id="1.20.1250.20">
    <property type="entry name" value="MFS general substrate transporter like domains"/>
    <property type="match status" value="1"/>
</dbReference>
<feature type="transmembrane region" description="Helical" evidence="10">
    <location>
        <begin position="142"/>
        <end position="163"/>
    </location>
</feature>
<evidence type="ECO:0000256" key="7">
    <source>
        <dbReference type="ARBA" id="ARBA00023136"/>
    </source>
</evidence>
<feature type="transmembrane region" description="Helical" evidence="10">
    <location>
        <begin position="449"/>
        <end position="467"/>
    </location>
</feature>
<reference evidence="12 13" key="1">
    <citation type="journal article" date="2023" name="Res Sq">
        <title>Genomic and morphological characterization of Knufia obscura isolated from the Mars 2020 spacecraft assembly facility.</title>
        <authorList>
            <person name="Chander A.M."/>
            <person name="Teixeira M.M."/>
            <person name="Singh N.K."/>
            <person name="Williams M.P."/>
            <person name="Parker C.W."/>
            <person name="Leo P."/>
            <person name="Stajich J.E."/>
            <person name="Torok T."/>
            <person name="Tighe S."/>
            <person name="Mason C.E."/>
            <person name="Venkateswaran K."/>
        </authorList>
    </citation>
    <scope>NUCLEOTIDE SEQUENCE [LARGE SCALE GENOMIC DNA]</scope>
    <source>
        <strain evidence="12 13">CCFEE 5817</strain>
    </source>
</reference>
<dbReference type="PRINTS" id="PR00171">
    <property type="entry name" value="SUGRTRNSPORT"/>
</dbReference>
<evidence type="ECO:0000313" key="13">
    <source>
        <dbReference type="Proteomes" id="UP001334248"/>
    </source>
</evidence>
<dbReference type="GeneID" id="90003342"/>
<comment type="caution">
    <text evidence="12">The sequence shown here is derived from an EMBL/GenBank/DDBJ whole genome shotgun (WGS) entry which is preliminary data.</text>
</comment>
<dbReference type="InterPro" id="IPR046896">
    <property type="entry name" value="Cup1-like_N"/>
</dbReference>
<feature type="transmembrane region" description="Helical" evidence="10">
    <location>
        <begin position="422"/>
        <end position="443"/>
    </location>
</feature>
<dbReference type="InterPro" id="IPR023395">
    <property type="entry name" value="MCP_dom_sf"/>
</dbReference>
<comment type="similarity">
    <text evidence="2">Belongs to the major facilitator superfamily. Sugar transporter (TC 2.A.1.1) family.</text>
</comment>
<dbReference type="Gene3D" id="1.50.40.10">
    <property type="entry name" value="Mitochondrial carrier domain"/>
    <property type="match status" value="1"/>
</dbReference>
<dbReference type="InterPro" id="IPR005828">
    <property type="entry name" value="MFS_sugar_transport-like"/>
</dbReference>
<feature type="transmembrane region" description="Helical" evidence="10">
    <location>
        <begin position="521"/>
        <end position="539"/>
    </location>
</feature>
<keyword evidence="6 10" id="KW-1133">Transmembrane helix</keyword>
<organism evidence="12 13">
    <name type="scientific">Knufia obscura</name>
    <dbReference type="NCBI Taxonomy" id="1635080"/>
    <lineage>
        <taxon>Eukaryota</taxon>
        <taxon>Fungi</taxon>
        <taxon>Dikarya</taxon>
        <taxon>Ascomycota</taxon>
        <taxon>Pezizomycotina</taxon>
        <taxon>Eurotiomycetes</taxon>
        <taxon>Chaetothyriomycetidae</taxon>
        <taxon>Chaetothyriales</taxon>
        <taxon>Trichomeriaceae</taxon>
        <taxon>Knufia</taxon>
    </lineage>
</organism>
<evidence type="ECO:0000256" key="1">
    <source>
        <dbReference type="ARBA" id="ARBA00004141"/>
    </source>
</evidence>